<dbReference type="EC" id="3.5.4.12" evidence="9"/>
<dbReference type="FunFam" id="3.40.140.10:FF:000021">
    <property type="entry name" value="Deoxycytidylate deaminase"/>
    <property type="match status" value="1"/>
</dbReference>
<evidence type="ECO:0000256" key="9">
    <source>
        <dbReference type="ARBA" id="ARBA00038938"/>
    </source>
</evidence>
<keyword evidence="5 13" id="KW-0863">Zinc-finger</keyword>
<evidence type="ECO:0000313" key="16">
    <source>
        <dbReference type="EMBL" id="CAD2145781.1"/>
    </source>
</evidence>
<evidence type="ECO:0000256" key="8">
    <source>
        <dbReference type="ARBA" id="ARBA00037036"/>
    </source>
</evidence>
<organism evidence="16 17">
    <name type="scientific">Meloidogyne enterolobii</name>
    <name type="common">Root-knot nematode worm</name>
    <name type="synonym">Meloidogyne mayaguensis</name>
    <dbReference type="NCBI Taxonomy" id="390850"/>
    <lineage>
        <taxon>Eukaryota</taxon>
        <taxon>Metazoa</taxon>
        <taxon>Ecdysozoa</taxon>
        <taxon>Nematoda</taxon>
        <taxon>Chromadorea</taxon>
        <taxon>Rhabditida</taxon>
        <taxon>Tylenchina</taxon>
        <taxon>Tylenchomorpha</taxon>
        <taxon>Tylenchoidea</taxon>
        <taxon>Meloidogynidae</taxon>
        <taxon>Meloidogyninae</taxon>
        <taxon>Meloidogyne</taxon>
    </lineage>
</organism>
<dbReference type="InterPro" id="IPR016193">
    <property type="entry name" value="Cytidine_deaminase-like"/>
</dbReference>
<dbReference type="OrthoDB" id="6710946at2759"/>
<dbReference type="SMART" id="SM00614">
    <property type="entry name" value="ZnF_BED"/>
    <property type="match status" value="1"/>
</dbReference>
<dbReference type="PROSITE" id="PS00903">
    <property type="entry name" value="CYT_DCMP_DEAMINASES_1"/>
    <property type="match status" value="1"/>
</dbReference>
<sequence>MPSVVWDYFEEFEGGGKCRLCGCIRNRKDKSTSTFWQHLERVHGLDKRLMLSSSPANSLGEGKKVKQTNNFNQINNYSNNNFNITQKRHLEVNNEMFGEEPVEKMPKLELMTELDKRATEETLKFISELVNQQQKQTESPQPCSSSDWQNNNLIYSQNLKGNELNVKNESINSCPISSPIGINFNNNFDYNQNSILAFNKVEPFEGSGLSFNGYMSGLLEGNHSIIQNGSVHSDLKTTKCLLDNNSNKKRSDYLNWEEFFMGSAILASLRSKDPCTQVGACIVKENKIVGTGYNGMPNGCNDDDMPWGKDSSDMFNTKYLYVCHAEMNAIANGNSAQFKDATIYITRFPCNECAKLIIQSGIKTVIYLKDKDCIETRASKRLFDATKVNYSQFQPIRSQIVINFD</sequence>
<dbReference type="InterPro" id="IPR002125">
    <property type="entry name" value="CMP_dCMP_dom"/>
</dbReference>
<evidence type="ECO:0000256" key="7">
    <source>
        <dbReference type="ARBA" id="ARBA00022833"/>
    </source>
</evidence>
<dbReference type="InterPro" id="IPR035105">
    <property type="entry name" value="Deoxycytidylate_deaminase_dom"/>
</dbReference>
<dbReference type="PROSITE" id="PS50808">
    <property type="entry name" value="ZF_BED"/>
    <property type="match status" value="1"/>
</dbReference>
<dbReference type="GO" id="GO:0003677">
    <property type="term" value="F:DNA binding"/>
    <property type="evidence" value="ECO:0007669"/>
    <property type="project" value="InterPro"/>
</dbReference>
<keyword evidence="7" id="KW-0862">Zinc</keyword>
<evidence type="ECO:0000256" key="12">
    <source>
        <dbReference type="ARBA" id="ARBA00071625"/>
    </source>
</evidence>
<dbReference type="InterPro" id="IPR016192">
    <property type="entry name" value="APOBEC/CMP_deaminase_Zn-bd"/>
</dbReference>
<dbReference type="InterPro" id="IPR015517">
    <property type="entry name" value="dCMP_deaminase-rel"/>
</dbReference>
<dbReference type="Gene3D" id="3.40.140.10">
    <property type="entry name" value="Cytidine Deaminase, domain 2"/>
    <property type="match status" value="1"/>
</dbReference>
<keyword evidence="6" id="KW-0378">Hydrolase</keyword>
<evidence type="ECO:0000256" key="5">
    <source>
        <dbReference type="ARBA" id="ARBA00022771"/>
    </source>
</evidence>
<feature type="domain" description="CMP/dCMP-type deaminase" evidence="15">
    <location>
        <begin position="255"/>
        <end position="384"/>
    </location>
</feature>
<comment type="catalytic activity">
    <reaction evidence="11">
        <text>dCMP + H2O + H(+) = dUMP + NH4(+)</text>
        <dbReference type="Rhea" id="RHEA:22924"/>
        <dbReference type="ChEBI" id="CHEBI:15377"/>
        <dbReference type="ChEBI" id="CHEBI:15378"/>
        <dbReference type="ChEBI" id="CHEBI:28938"/>
        <dbReference type="ChEBI" id="CHEBI:57566"/>
        <dbReference type="ChEBI" id="CHEBI:246422"/>
        <dbReference type="EC" id="3.5.4.12"/>
    </reaction>
</comment>
<name>A0A6V7U4S0_MELEN</name>
<dbReference type="GO" id="GO:0005737">
    <property type="term" value="C:cytoplasm"/>
    <property type="evidence" value="ECO:0007669"/>
    <property type="project" value="TreeGrafter"/>
</dbReference>
<dbReference type="Proteomes" id="UP000580250">
    <property type="component" value="Unassembled WGS sequence"/>
</dbReference>
<feature type="domain" description="BED-type" evidence="14">
    <location>
        <begin position="1"/>
        <end position="43"/>
    </location>
</feature>
<dbReference type="EMBL" id="CAJEWN010000036">
    <property type="protein sequence ID" value="CAD2145781.1"/>
    <property type="molecule type" value="Genomic_DNA"/>
</dbReference>
<evidence type="ECO:0000256" key="13">
    <source>
        <dbReference type="PROSITE-ProRule" id="PRU00027"/>
    </source>
</evidence>
<dbReference type="GO" id="GO:0004132">
    <property type="term" value="F:dCMP deaminase activity"/>
    <property type="evidence" value="ECO:0007669"/>
    <property type="project" value="UniProtKB-EC"/>
</dbReference>
<comment type="caution">
    <text evidence="16">The sequence shown here is derived from an EMBL/GenBank/DDBJ whole genome shotgun (WGS) entry which is preliminary data.</text>
</comment>
<dbReference type="PANTHER" id="PTHR11086">
    <property type="entry name" value="DEOXYCYTIDYLATE DEAMINASE-RELATED"/>
    <property type="match status" value="1"/>
</dbReference>
<evidence type="ECO:0000256" key="4">
    <source>
        <dbReference type="ARBA" id="ARBA00022727"/>
    </source>
</evidence>
<dbReference type="AlphaFoldDB" id="A0A6V7U4S0"/>
<keyword evidence="4" id="KW-0545">Nucleotide biosynthesis</keyword>
<dbReference type="InterPro" id="IPR036236">
    <property type="entry name" value="Znf_C2H2_sf"/>
</dbReference>
<dbReference type="CDD" id="cd01286">
    <property type="entry name" value="deoxycytidylate_deaminase"/>
    <property type="match status" value="1"/>
</dbReference>
<dbReference type="Pfam" id="PF02892">
    <property type="entry name" value="zf-BED"/>
    <property type="match status" value="1"/>
</dbReference>
<evidence type="ECO:0000256" key="1">
    <source>
        <dbReference type="ARBA" id="ARBA00001947"/>
    </source>
</evidence>
<dbReference type="GO" id="GO:0009165">
    <property type="term" value="P:nucleotide biosynthetic process"/>
    <property type="evidence" value="ECO:0007669"/>
    <property type="project" value="UniProtKB-KW"/>
</dbReference>
<evidence type="ECO:0000256" key="6">
    <source>
        <dbReference type="ARBA" id="ARBA00022801"/>
    </source>
</evidence>
<evidence type="ECO:0000256" key="2">
    <source>
        <dbReference type="ARBA" id="ARBA00006576"/>
    </source>
</evidence>
<dbReference type="Pfam" id="PF00383">
    <property type="entry name" value="dCMP_cyt_deam_1"/>
    <property type="match status" value="1"/>
</dbReference>
<comment type="similarity">
    <text evidence="2">Belongs to the cytidine and deoxycytidylate deaminase family.</text>
</comment>
<accession>A0A6V7U4S0</accession>
<keyword evidence="3" id="KW-0479">Metal-binding</keyword>
<dbReference type="GO" id="GO:0008270">
    <property type="term" value="F:zinc ion binding"/>
    <property type="evidence" value="ECO:0007669"/>
    <property type="project" value="UniProtKB-KW"/>
</dbReference>
<gene>
    <name evidence="16" type="ORF">MENT_LOCUS8386</name>
</gene>
<dbReference type="InterPro" id="IPR003656">
    <property type="entry name" value="Znf_BED"/>
</dbReference>
<evidence type="ECO:0000259" key="14">
    <source>
        <dbReference type="PROSITE" id="PS50808"/>
    </source>
</evidence>
<evidence type="ECO:0000256" key="11">
    <source>
        <dbReference type="ARBA" id="ARBA00052978"/>
    </source>
</evidence>
<dbReference type="SUPFAM" id="SSF57667">
    <property type="entry name" value="beta-beta-alpha zinc fingers"/>
    <property type="match status" value="1"/>
</dbReference>
<reference evidence="16 17" key="1">
    <citation type="submission" date="2020-08" db="EMBL/GenBank/DDBJ databases">
        <authorList>
            <person name="Koutsovoulos G."/>
            <person name="Danchin GJ E."/>
        </authorList>
    </citation>
    <scope>NUCLEOTIDE SEQUENCE [LARGE SCALE GENOMIC DNA]</scope>
</reference>
<comment type="function">
    <text evidence="8">Supplies the nucleotide substrate for thymidylate synthetase.</text>
</comment>
<comment type="cofactor">
    <cofactor evidence="1">
        <name>Zn(2+)</name>
        <dbReference type="ChEBI" id="CHEBI:29105"/>
    </cofactor>
</comment>
<proteinExistence type="inferred from homology"/>
<evidence type="ECO:0000259" key="15">
    <source>
        <dbReference type="PROSITE" id="PS51747"/>
    </source>
</evidence>
<dbReference type="PANTHER" id="PTHR11086:SF18">
    <property type="entry name" value="DEOXYCYTIDYLATE DEAMINASE"/>
    <property type="match status" value="1"/>
</dbReference>
<protein>
    <recommendedName>
        <fullName evidence="12">Probable deoxycytidylate deaminase</fullName>
        <ecNumber evidence="9">3.5.4.12</ecNumber>
    </recommendedName>
    <alternativeName>
        <fullName evidence="10">dCMP deaminase</fullName>
    </alternativeName>
</protein>
<evidence type="ECO:0000256" key="3">
    <source>
        <dbReference type="ARBA" id="ARBA00022723"/>
    </source>
</evidence>
<dbReference type="SUPFAM" id="SSF53927">
    <property type="entry name" value="Cytidine deaminase-like"/>
    <property type="match status" value="1"/>
</dbReference>
<dbReference type="PROSITE" id="PS51747">
    <property type="entry name" value="CYT_DCMP_DEAMINASES_2"/>
    <property type="match status" value="1"/>
</dbReference>
<evidence type="ECO:0000313" key="17">
    <source>
        <dbReference type="Proteomes" id="UP000580250"/>
    </source>
</evidence>
<evidence type="ECO:0000256" key="10">
    <source>
        <dbReference type="ARBA" id="ARBA00041763"/>
    </source>
</evidence>